<accession>A0A8J3S9A8</accession>
<gene>
    <name evidence="1" type="ORF">Pro02_68450</name>
</gene>
<dbReference type="AlphaFoldDB" id="A0A8J3S9A8"/>
<protein>
    <submittedName>
        <fullName evidence="1">Uncharacterized protein</fullName>
    </submittedName>
</protein>
<dbReference type="Proteomes" id="UP000655044">
    <property type="component" value="Unassembled WGS sequence"/>
</dbReference>
<reference evidence="1" key="1">
    <citation type="submission" date="2021-01" db="EMBL/GenBank/DDBJ databases">
        <title>Whole genome shotgun sequence of Planobispora rosea NBRC 15558.</title>
        <authorList>
            <person name="Komaki H."/>
            <person name="Tamura T."/>
        </authorList>
    </citation>
    <scope>NUCLEOTIDE SEQUENCE</scope>
    <source>
        <strain evidence="1">NBRC 15558</strain>
    </source>
</reference>
<name>A0A8J3S9A8_PLARO</name>
<evidence type="ECO:0000313" key="2">
    <source>
        <dbReference type="Proteomes" id="UP000655044"/>
    </source>
</evidence>
<comment type="caution">
    <text evidence="1">The sequence shown here is derived from an EMBL/GenBank/DDBJ whole genome shotgun (WGS) entry which is preliminary data.</text>
</comment>
<dbReference type="EMBL" id="BOOI01000080">
    <property type="protein sequence ID" value="GIH88437.1"/>
    <property type="molecule type" value="Genomic_DNA"/>
</dbReference>
<organism evidence="1 2">
    <name type="scientific">Planobispora rosea</name>
    <dbReference type="NCBI Taxonomy" id="35762"/>
    <lineage>
        <taxon>Bacteria</taxon>
        <taxon>Bacillati</taxon>
        <taxon>Actinomycetota</taxon>
        <taxon>Actinomycetes</taxon>
        <taxon>Streptosporangiales</taxon>
        <taxon>Streptosporangiaceae</taxon>
        <taxon>Planobispora</taxon>
    </lineage>
</organism>
<keyword evidence="2" id="KW-1185">Reference proteome</keyword>
<evidence type="ECO:0000313" key="1">
    <source>
        <dbReference type="EMBL" id="GIH88437.1"/>
    </source>
</evidence>
<sequence>MNALIGRAADLTLGLLAPRLRAEAAVIIGCCDFCLCRVKSETTGQTWCAGCSCTRC</sequence>
<dbReference type="RefSeq" id="WP_176728505.1">
    <property type="nucleotide sequence ID" value="NZ_BMQP01000053.1"/>
</dbReference>
<proteinExistence type="predicted"/>